<proteinExistence type="inferred from homology"/>
<dbReference type="EMBL" id="JAXCLW010000009">
    <property type="protein sequence ID" value="MDY0885404.1"/>
    <property type="molecule type" value="Genomic_DNA"/>
</dbReference>
<organism evidence="14 15">
    <name type="scientific">Dongia soli</name>
    <dbReference type="NCBI Taxonomy" id="600628"/>
    <lineage>
        <taxon>Bacteria</taxon>
        <taxon>Pseudomonadati</taxon>
        <taxon>Pseudomonadota</taxon>
        <taxon>Alphaproteobacteria</taxon>
        <taxon>Rhodospirillales</taxon>
        <taxon>Dongiaceae</taxon>
        <taxon>Dongia</taxon>
    </lineage>
</organism>
<evidence type="ECO:0000256" key="10">
    <source>
        <dbReference type="ARBA" id="ARBA00023098"/>
    </source>
</evidence>
<dbReference type="InterPro" id="IPR025202">
    <property type="entry name" value="PLD-like_dom"/>
</dbReference>
<keyword evidence="12" id="KW-0732">Signal</keyword>
<dbReference type="EC" id="3.1.4.4" evidence="5"/>
<dbReference type="InterPro" id="IPR051406">
    <property type="entry name" value="PLD_domain"/>
</dbReference>
<dbReference type="SUPFAM" id="SSF56024">
    <property type="entry name" value="Phospholipase D/nuclease"/>
    <property type="match status" value="1"/>
</dbReference>
<dbReference type="RefSeq" id="WP_320510475.1">
    <property type="nucleotide sequence ID" value="NZ_JAXCLW010000009.1"/>
</dbReference>
<comment type="similarity">
    <text evidence="4">Belongs to the phospholipase D family.</text>
</comment>
<feature type="domain" description="PLD phosphodiesterase" evidence="13">
    <location>
        <begin position="101"/>
        <end position="128"/>
    </location>
</feature>
<accession>A0ABU5EG66</accession>
<evidence type="ECO:0000256" key="4">
    <source>
        <dbReference type="ARBA" id="ARBA00008664"/>
    </source>
</evidence>
<evidence type="ECO:0000256" key="2">
    <source>
        <dbReference type="ARBA" id="ARBA00003145"/>
    </source>
</evidence>
<evidence type="ECO:0000256" key="11">
    <source>
        <dbReference type="ARBA" id="ARBA00029594"/>
    </source>
</evidence>
<dbReference type="Proteomes" id="UP001279642">
    <property type="component" value="Unassembled WGS sequence"/>
</dbReference>
<gene>
    <name evidence="14" type="ORF">SMD27_21355</name>
</gene>
<comment type="function">
    <text evidence="2">Could be a virulence factor.</text>
</comment>
<evidence type="ECO:0000256" key="9">
    <source>
        <dbReference type="ARBA" id="ARBA00022963"/>
    </source>
</evidence>
<keyword evidence="15" id="KW-1185">Reference proteome</keyword>
<dbReference type="Gene3D" id="3.30.870.10">
    <property type="entry name" value="Endonuclease Chain A"/>
    <property type="match status" value="1"/>
</dbReference>
<evidence type="ECO:0000256" key="1">
    <source>
        <dbReference type="ARBA" id="ARBA00000798"/>
    </source>
</evidence>
<protein>
    <recommendedName>
        <fullName evidence="6">Phospholipase D</fullName>
        <ecNumber evidence="5">3.1.4.4</ecNumber>
    </recommendedName>
    <alternativeName>
        <fullName evidence="11">Choline phosphatase</fullName>
    </alternativeName>
</protein>
<dbReference type="PROSITE" id="PS50035">
    <property type="entry name" value="PLD"/>
    <property type="match status" value="1"/>
</dbReference>
<comment type="subcellular location">
    <subcellularLocation>
        <location evidence="3">Secreted</location>
    </subcellularLocation>
</comment>
<dbReference type="PANTHER" id="PTHR43856">
    <property type="entry name" value="CARDIOLIPIN HYDROLASE"/>
    <property type="match status" value="1"/>
</dbReference>
<evidence type="ECO:0000256" key="6">
    <source>
        <dbReference type="ARBA" id="ARBA00018392"/>
    </source>
</evidence>
<evidence type="ECO:0000313" key="14">
    <source>
        <dbReference type="EMBL" id="MDY0885404.1"/>
    </source>
</evidence>
<name>A0ABU5EG66_9PROT</name>
<evidence type="ECO:0000313" key="15">
    <source>
        <dbReference type="Proteomes" id="UP001279642"/>
    </source>
</evidence>
<evidence type="ECO:0000256" key="5">
    <source>
        <dbReference type="ARBA" id="ARBA00012027"/>
    </source>
</evidence>
<sequence>MVRFGLALFLAAAALPTAAAPAITSCFTPGQDGTGLIVDTIGAAERQIRVQAYSFTSAPIAKALADAYRRGVDVQVILDKSQIHRRDLSAKRRRARGDRLQVAIAHNKVMVIDGATVITGSFNFTKAAQDKNAENLLVLHDAELARQYLTNWESRLAVSKPYKRE</sequence>
<reference evidence="14 15" key="1">
    <citation type="journal article" date="2016" name="Antonie Van Leeuwenhoek">
        <title>Dongia soli sp. nov., isolated from soil from Dokdo, Korea.</title>
        <authorList>
            <person name="Kim D.U."/>
            <person name="Lee H."/>
            <person name="Kim H."/>
            <person name="Kim S.G."/>
            <person name="Ka J.O."/>
        </authorList>
    </citation>
    <scope>NUCLEOTIDE SEQUENCE [LARGE SCALE GENOMIC DNA]</scope>
    <source>
        <strain evidence="14 15">D78</strain>
    </source>
</reference>
<evidence type="ECO:0000256" key="8">
    <source>
        <dbReference type="ARBA" id="ARBA00022801"/>
    </source>
</evidence>
<comment type="caution">
    <text evidence="14">The sequence shown here is derived from an EMBL/GenBank/DDBJ whole genome shotgun (WGS) entry which is preliminary data.</text>
</comment>
<evidence type="ECO:0000256" key="7">
    <source>
        <dbReference type="ARBA" id="ARBA00022525"/>
    </source>
</evidence>
<feature type="chain" id="PRO_5045647457" description="Phospholipase D" evidence="12">
    <location>
        <begin position="20"/>
        <end position="165"/>
    </location>
</feature>
<evidence type="ECO:0000259" key="13">
    <source>
        <dbReference type="PROSITE" id="PS50035"/>
    </source>
</evidence>
<evidence type="ECO:0000256" key="12">
    <source>
        <dbReference type="SAM" id="SignalP"/>
    </source>
</evidence>
<dbReference type="PROSITE" id="PS51257">
    <property type="entry name" value="PROKAR_LIPOPROTEIN"/>
    <property type="match status" value="1"/>
</dbReference>
<keyword evidence="10" id="KW-0443">Lipid metabolism</keyword>
<comment type="catalytic activity">
    <reaction evidence="1">
        <text>a 1,2-diacyl-sn-glycero-3-phosphocholine + H2O = a 1,2-diacyl-sn-glycero-3-phosphate + choline + H(+)</text>
        <dbReference type="Rhea" id="RHEA:14445"/>
        <dbReference type="ChEBI" id="CHEBI:15354"/>
        <dbReference type="ChEBI" id="CHEBI:15377"/>
        <dbReference type="ChEBI" id="CHEBI:15378"/>
        <dbReference type="ChEBI" id="CHEBI:57643"/>
        <dbReference type="ChEBI" id="CHEBI:58608"/>
        <dbReference type="EC" id="3.1.4.4"/>
    </reaction>
</comment>
<dbReference type="Pfam" id="PF13091">
    <property type="entry name" value="PLDc_2"/>
    <property type="match status" value="1"/>
</dbReference>
<feature type="signal peptide" evidence="12">
    <location>
        <begin position="1"/>
        <end position="19"/>
    </location>
</feature>
<dbReference type="SMART" id="SM00155">
    <property type="entry name" value="PLDc"/>
    <property type="match status" value="1"/>
</dbReference>
<keyword evidence="8" id="KW-0378">Hydrolase</keyword>
<evidence type="ECO:0000256" key="3">
    <source>
        <dbReference type="ARBA" id="ARBA00004613"/>
    </source>
</evidence>
<dbReference type="CDD" id="cd09170">
    <property type="entry name" value="PLDc_Nuc"/>
    <property type="match status" value="1"/>
</dbReference>
<keyword evidence="7" id="KW-0964">Secreted</keyword>
<dbReference type="PANTHER" id="PTHR43856:SF1">
    <property type="entry name" value="MITOCHONDRIAL CARDIOLIPIN HYDROLASE"/>
    <property type="match status" value="1"/>
</dbReference>
<keyword evidence="9" id="KW-0442">Lipid degradation</keyword>
<dbReference type="InterPro" id="IPR001736">
    <property type="entry name" value="PLipase_D/transphosphatidylase"/>
</dbReference>